<dbReference type="STRING" id="915471.SAMN05216201_11765"/>
<dbReference type="InterPro" id="IPR050275">
    <property type="entry name" value="PGM_Phosphatase"/>
</dbReference>
<protein>
    <submittedName>
        <fullName evidence="1">Probable phosphoglycerate mutase</fullName>
    </submittedName>
</protein>
<dbReference type="GO" id="GO:0016791">
    <property type="term" value="F:phosphatase activity"/>
    <property type="evidence" value="ECO:0007669"/>
    <property type="project" value="TreeGrafter"/>
</dbReference>
<gene>
    <name evidence="1" type="ORF">SAMN05216201_11765</name>
</gene>
<proteinExistence type="predicted"/>
<organism evidence="1 2">
    <name type="scientific">Pseudomonas linyingensis</name>
    <dbReference type="NCBI Taxonomy" id="915471"/>
    <lineage>
        <taxon>Bacteria</taxon>
        <taxon>Pseudomonadati</taxon>
        <taxon>Pseudomonadota</taxon>
        <taxon>Gammaproteobacteria</taxon>
        <taxon>Pseudomonadales</taxon>
        <taxon>Pseudomonadaceae</taxon>
        <taxon>Pseudomonas</taxon>
    </lineage>
</organism>
<evidence type="ECO:0000313" key="2">
    <source>
        <dbReference type="Proteomes" id="UP000242930"/>
    </source>
</evidence>
<dbReference type="Proteomes" id="UP000242930">
    <property type="component" value="Unassembled WGS sequence"/>
</dbReference>
<keyword evidence="2" id="KW-1185">Reference proteome</keyword>
<name>A0A1H7BR80_9PSED</name>
<dbReference type="PANTHER" id="PTHR48100:SF1">
    <property type="entry name" value="HISTIDINE PHOSPHATASE FAMILY PROTEIN-RELATED"/>
    <property type="match status" value="1"/>
</dbReference>
<dbReference type="Pfam" id="PF00300">
    <property type="entry name" value="His_Phos_1"/>
    <property type="match status" value="1"/>
</dbReference>
<dbReference type="EMBL" id="FNZE01000017">
    <property type="protein sequence ID" value="SEJ77132.1"/>
    <property type="molecule type" value="Genomic_DNA"/>
</dbReference>
<dbReference type="RefSeq" id="WP_090312999.1">
    <property type="nucleotide sequence ID" value="NZ_FNZE01000017.1"/>
</dbReference>
<accession>A0A1H7BR80</accession>
<dbReference type="GO" id="GO:0005737">
    <property type="term" value="C:cytoplasm"/>
    <property type="evidence" value="ECO:0007669"/>
    <property type="project" value="TreeGrafter"/>
</dbReference>
<dbReference type="SMART" id="SM00855">
    <property type="entry name" value="PGAM"/>
    <property type="match status" value="1"/>
</dbReference>
<sequence length="236" mass="26325">MNARSSLPRRRIYLLRHAQVSYFDAQGKPLDPRQVPLTPTGRQQAEAARQLLAPVRFDLAVCSGLPRTEETARIVLGATDIALQMEPRLQEVRGGRLREVPAEQREQAIAYAYDDAELPGARFIGGEAWSDFALRVGQAWDDWLARPDWNDLLLVAHDAVNRVILSRISGSGLAGLKAFEQDPACINIIEADHPASPAPRHLIRSVNLAAYDPLRADQRLTVMEQVWRSFNPATPH</sequence>
<reference evidence="2" key="1">
    <citation type="submission" date="2016-10" db="EMBL/GenBank/DDBJ databases">
        <authorList>
            <person name="Varghese N."/>
            <person name="Submissions S."/>
        </authorList>
    </citation>
    <scope>NUCLEOTIDE SEQUENCE [LARGE SCALE GENOMIC DNA]</scope>
    <source>
        <strain evidence="2">LMG 25967</strain>
    </source>
</reference>
<dbReference type="SUPFAM" id="SSF53254">
    <property type="entry name" value="Phosphoglycerate mutase-like"/>
    <property type="match status" value="1"/>
</dbReference>
<dbReference type="CDD" id="cd07067">
    <property type="entry name" value="HP_PGM_like"/>
    <property type="match status" value="1"/>
</dbReference>
<dbReference type="AlphaFoldDB" id="A0A1H7BR80"/>
<dbReference type="InterPro" id="IPR029033">
    <property type="entry name" value="His_PPase_superfam"/>
</dbReference>
<dbReference type="PANTHER" id="PTHR48100">
    <property type="entry name" value="BROAD-SPECIFICITY PHOSPHATASE YOR283W-RELATED"/>
    <property type="match status" value="1"/>
</dbReference>
<dbReference type="OrthoDB" id="9781415at2"/>
<evidence type="ECO:0000313" key="1">
    <source>
        <dbReference type="EMBL" id="SEJ77132.1"/>
    </source>
</evidence>
<dbReference type="Gene3D" id="3.40.50.1240">
    <property type="entry name" value="Phosphoglycerate mutase-like"/>
    <property type="match status" value="1"/>
</dbReference>
<dbReference type="InterPro" id="IPR013078">
    <property type="entry name" value="His_Pase_superF_clade-1"/>
</dbReference>